<sequence length="306" mass="35497">MSRRHMNRFTIEQVLDIAEVIHSRGSRKVWRIGDYILKQTPYEGVNNEVATLRFVQQHTTIPVPVVYDEWLSPDRRFHYILESRIPGKSLKQCWGVLSRKGRERIARTVLKYMQELSQFRSDRLESISSNKLRLNNFVPKPYKVLLNIWRTDNDIFDNEYRPALLSSGVDDGVILVLKNTMPPCQGQYTLTHGDLFTGNIIVDPVKEQVTGIIDWESAGFWPAWFQYARITLGAGGWDDEWKALLSRAMKATHLPPHSKHGRIWWDAVYELLDHPGSSLAREWIKEIIRYLAGENVSLNNYDGFGL</sequence>
<reference evidence="2 3" key="1">
    <citation type="journal article" date="2011" name="Cell">
        <title>Insight into structure and assembly of the nuclear pore complex by utilizing the genome of a eukaryotic thermophile.</title>
        <authorList>
            <person name="Amlacher S."/>
            <person name="Sarges P."/>
            <person name="Flemming D."/>
            <person name="van Noort V."/>
            <person name="Kunze R."/>
            <person name="Devos D.P."/>
            <person name="Arumugam M."/>
            <person name="Bork P."/>
            <person name="Hurt E."/>
        </authorList>
    </citation>
    <scope>NUCLEOTIDE SEQUENCE [LARGE SCALE GENOMIC DNA]</scope>
    <source>
        <strain evidence="3">DSM 1495 / CBS 144.50 / IMI 039719</strain>
    </source>
</reference>
<dbReference type="KEGG" id="cthr:CTHT_0069230"/>
<dbReference type="PANTHER" id="PTHR21310:SF48">
    <property type="entry name" value="AMINOGLYCOSIDE PHOSPHOTRANSFERASE DOMAIN-CONTAINING PROTEIN"/>
    <property type="match status" value="1"/>
</dbReference>
<dbReference type="STRING" id="759272.G0SH97"/>
<dbReference type="Gene3D" id="3.90.1200.10">
    <property type="match status" value="1"/>
</dbReference>
<feature type="domain" description="Aminoglycoside phosphotransferase" evidence="1">
    <location>
        <begin position="26"/>
        <end position="241"/>
    </location>
</feature>
<evidence type="ECO:0000259" key="1">
    <source>
        <dbReference type="Pfam" id="PF01636"/>
    </source>
</evidence>
<protein>
    <recommendedName>
        <fullName evidence="1">Aminoglycoside phosphotransferase domain-containing protein</fullName>
    </recommendedName>
</protein>
<dbReference type="CDD" id="cd05120">
    <property type="entry name" value="APH_ChoK_like"/>
    <property type="match status" value="1"/>
</dbReference>
<dbReference type="SUPFAM" id="SSF56112">
    <property type="entry name" value="Protein kinase-like (PK-like)"/>
    <property type="match status" value="1"/>
</dbReference>
<dbReference type="InterPro" id="IPR051678">
    <property type="entry name" value="AGP_Transferase"/>
</dbReference>
<dbReference type="InterPro" id="IPR002575">
    <property type="entry name" value="Aminoglycoside_PTrfase"/>
</dbReference>
<name>G0SH97_CHATD</name>
<gene>
    <name evidence="2" type="ORF">CTHT_0069230</name>
</gene>
<dbReference type="EMBL" id="GL988047">
    <property type="protein sequence ID" value="EGS17586.1"/>
    <property type="molecule type" value="Genomic_DNA"/>
</dbReference>
<dbReference type="Pfam" id="PF01636">
    <property type="entry name" value="APH"/>
    <property type="match status" value="1"/>
</dbReference>
<keyword evidence="3" id="KW-1185">Reference proteome</keyword>
<organism evidence="3">
    <name type="scientific">Chaetomium thermophilum (strain DSM 1495 / CBS 144.50 / IMI 039719)</name>
    <name type="common">Thermochaetoides thermophila</name>
    <dbReference type="NCBI Taxonomy" id="759272"/>
    <lineage>
        <taxon>Eukaryota</taxon>
        <taxon>Fungi</taxon>
        <taxon>Dikarya</taxon>
        <taxon>Ascomycota</taxon>
        <taxon>Pezizomycotina</taxon>
        <taxon>Sordariomycetes</taxon>
        <taxon>Sordariomycetidae</taxon>
        <taxon>Sordariales</taxon>
        <taxon>Chaetomiaceae</taxon>
        <taxon>Thermochaetoides</taxon>
    </lineage>
</organism>
<dbReference type="GeneID" id="18260961"/>
<dbReference type="PANTHER" id="PTHR21310">
    <property type="entry name" value="AMINOGLYCOSIDE PHOSPHOTRANSFERASE-RELATED-RELATED"/>
    <property type="match status" value="1"/>
</dbReference>
<dbReference type="AlphaFoldDB" id="G0SH97"/>
<accession>G0SH97</accession>
<dbReference type="Proteomes" id="UP000008066">
    <property type="component" value="Unassembled WGS sequence"/>
</dbReference>
<dbReference type="InterPro" id="IPR011009">
    <property type="entry name" value="Kinase-like_dom_sf"/>
</dbReference>
<dbReference type="eggNOG" id="ENOG502SP8Y">
    <property type="taxonomic scope" value="Eukaryota"/>
</dbReference>
<dbReference type="OMA" id="FFPVWWE"/>
<evidence type="ECO:0000313" key="2">
    <source>
        <dbReference type="EMBL" id="EGS17586.1"/>
    </source>
</evidence>
<evidence type="ECO:0000313" key="3">
    <source>
        <dbReference type="Proteomes" id="UP000008066"/>
    </source>
</evidence>
<dbReference type="OrthoDB" id="8300194at2759"/>
<proteinExistence type="predicted"/>
<dbReference type="RefSeq" id="XP_006697204.1">
    <property type="nucleotide sequence ID" value="XM_006697141.1"/>
</dbReference>
<dbReference type="HOGENOM" id="CLU_021768_6_1_1"/>